<protein>
    <submittedName>
        <fullName evidence="2">Uncharacterized protein</fullName>
    </submittedName>
</protein>
<feature type="region of interest" description="Disordered" evidence="1">
    <location>
        <begin position="1"/>
        <end position="76"/>
    </location>
</feature>
<name>A0AAD7SDT7_9TELE</name>
<accession>A0AAD7SDT7</accession>
<organism evidence="2 3">
    <name type="scientific">Aldrovandia affinis</name>
    <dbReference type="NCBI Taxonomy" id="143900"/>
    <lineage>
        <taxon>Eukaryota</taxon>
        <taxon>Metazoa</taxon>
        <taxon>Chordata</taxon>
        <taxon>Craniata</taxon>
        <taxon>Vertebrata</taxon>
        <taxon>Euteleostomi</taxon>
        <taxon>Actinopterygii</taxon>
        <taxon>Neopterygii</taxon>
        <taxon>Teleostei</taxon>
        <taxon>Notacanthiformes</taxon>
        <taxon>Halosauridae</taxon>
        <taxon>Aldrovandia</taxon>
    </lineage>
</organism>
<reference evidence="2" key="1">
    <citation type="journal article" date="2023" name="Science">
        <title>Genome structures resolve the early diversification of teleost fishes.</title>
        <authorList>
            <person name="Parey E."/>
            <person name="Louis A."/>
            <person name="Montfort J."/>
            <person name="Bouchez O."/>
            <person name="Roques C."/>
            <person name="Iampietro C."/>
            <person name="Lluch J."/>
            <person name="Castinel A."/>
            <person name="Donnadieu C."/>
            <person name="Desvignes T."/>
            <person name="Floi Bucao C."/>
            <person name="Jouanno E."/>
            <person name="Wen M."/>
            <person name="Mejri S."/>
            <person name="Dirks R."/>
            <person name="Jansen H."/>
            <person name="Henkel C."/>
            <person name="Chen W.J."/>
            <person name="Zahm M."/>
            <person name="Cabau C."/>
            <person name="Klopp C."/>
            <person name="Thompson A.W."/>
            <person name="Robinson-Rechavi M."/>
            <person name="Braasch I."/>
            <person name="Lecointre G."/>
            <person name="Bobe J."/>
            <person name="Postlethwait J.H."/>
            <person name="Berthelot C."/>
            <person name="Roest Crollius H."/>
            <person name="Guiguen Y."/>
        </authorList>
    </citation>
    <scope>NUCLEOTIDE SEQUENCE</scope>
    <source>
        <strain evidence="2">NC1722</strain>
    </source>
</reference>
<sequence>MCAALRPHGHCARSIGSTDQPIRNTKHHAATSGLQQAHLQEQVAHTPDKAGAARGQRSAPGRRSPDGHATVASSLKQPGLQRLPTLALTADFSILLKKTVPH</sequence>
<gene>
    <name evidence="2" type="ORF">AAFF_G00394270</name>
</gene>
<evidence type="ECO:0000256" key="1">
    <source>
        <dbReference type="SAM" id="MobiDB-lite"/>
    </source>
</evidence>
<dbReference type="Proteomes" id="UP001221898">
    <property type="component" value="Unassembled WGS sequence"/>
</dbReference>
<evidence type="ECO:0000313" key="3">
    <source>
        <dbReference type="Proteomes" id="UP001221898"/>
    </source>
</evidence>
<comment type="caution">
    <text evidence="2">The sequence shown here is derived from an EMBL/GenBank/DDBJ whole genome shotgun (WGS) entry which is preliminary data.</text>
</comment>
<evidence type="ECO:0000313" key="2">
    <source>
        <dbReference type="EMBL" id="KAJ8400658.1"/>
    </source>
</evidence>
<dbReference type="EMBL" id="JAINUG010000075">
    <property type="protein sequence ID" value="KAJ8400658.1"/>
    <property type="molecule type" value="Genomic_DNA"/>
</dbReference>
<proteinExistence type="predicted"/>
<dbReference type="AlphaFoldDB" id="A0AAD7SDT7"/>
<keyword evidence="3" id="KW-1185">Reference proteome</keyword>